<dbReference type="Gene3D" id="3.40.50.720">
    <property type="entry name" value="NAD(P)-binding Rossmann-like Domain"/>
    <property type="match status" value="1"/>
</dbReference>
<dbReference type="GO" id="GO:0006006">
    <property type="term" value="P:glucose metabolic process"/>
    <property type="evidence" value="ECO:0007669"/>
    <property type="project" value="UniProtKB-KW"/>
</dbReference>
<dbReference type="Pfam" id="PF00479">
    <property type="entry name" value="G6PD_N"/>
    <property type="match status" value="1"/>
</dbReference>
<evidence type="ECO:0000313" key="7">
    <source>
        <dbReference type="EMBL" id="SVC12858.1"/>
    </source>
</evidence>
<evidence type="ECO:0000256" key="1">
    <source>
        <dbReference type="ARBA" id="ARBA00004937"/>
    </source>
</evidence>
<evidence type="ECO:0000256" key="5">
    <source>
        <dbReference type="ARBA" id="ARBA00023277"/>
    </source>
</evidence>
<evidence type="ECO:0000256" key="4">
    <source>
        <dbReference type="ARBA" id="ARBA00023002"/>
    </source>
</evidence>
<dbReference type="PANTHER" id="PTHR23429">
    <property type="entry name" value="GLUCOSE-6-PHOSPHATE 1-DEHYDROGENASE G6PD"/>
    <property type="match status" value="1"/>
</dbReference>
<evidence type="ECO:0000256" key="3">
    <source>
        <dbReference type="ARBA" id="ARBA00022857"/>
    </source>
</evidence>
<organism evidence="7">
    <name type="scientific">marine metagenome</name>
    <dbReference type="NCBI Taxonomy" id="408172"/>
    <lineage>
        <taxon>unclassified sequences</taxon>
        <taxon>metagenomes</taxon>
        <taxon>ecological metagenomes</taxon>
    </lineage>
</organism>
<dbReference type="GO" id="GO:0005829">
    <property type="term" value="C:cytosol"/>
    <property type="evidence" value="ECO:0007669"/>
    <property type="project" value="TreeGrafter"/>
</dbReference>
<feature type="non-terminal residue" evidence="7">
    <location>
        <position position="168"/>
    </location>
</feature>
<evidence type="ECO:0000259" key="6">
    <source>
        <dbReference type="Pfam" id="PF00479"/>
    </source>
</evidence>
<gene>
    <name evidence="7" type="ORF">METZ01_LOCUS265712</name>
</gene>
<dbReference type="GO" id="GO:0050661">
    <property type="term" value="F:NADP binding"/>
    <property type="evidence" value="ECO:0007669"/>
    <property type="project" value="InterPro"/>
</dbReference>
<keyword evidence="2" id="KW-0313">Glucose metabolism</keyword>
<dbReference type="GO" id="GO:0009051">
    <property type="term" value="P:pentose-phosphate shunt, oxidative branch"/>
    <property type="evidence" value="ECO:0007669"/>
    <property type="project" value="TreeGrafter"/>
</dbReference>
<keyword evidence="5" id="KW-0119">Carbohydrate metabolism</keyword>
<dbReference type="AlphaFoldDB" id="A0A382JM68"/>
<reference evidence="7" key="1">
    <citation type="submission" date="2018-05" db="EMBL/GenBank/DDBJ databases">
        <authorList>
            <person name="Lanie J.A."/>
            <person name="Ng W.-L."/>
            <person name="Kazmierczak K.M."/>
            <person name="Andrzejewski T.M."/>
            <person name="Davidsen T.M."/>
            <person name="Wayne K.J."/>
            <person name="Tettelin H."/>
            <person name="Glass J.I."/>
            <person name="Rusch D."/>
            <person name="Podicherti R."/>
            <person name="Tsui H.-C.T."/>
            <person name="Winkler M.E."/>
        </authorList>
    </citation>
    <scope>NUCLEOTIDE SEQUENCE</scope>
</reference>
<keyword evidence="4" id="KW-0560">Oxidoreductase</keyword>
<keyword evidence="3" id="KW-0521">NADP</keyword>
<feature type="domain" description="Glucose-6-phosphate dehydrogenase NAD-binding" evidence="6">
    <location>
        <begin position="30"/>
        <end position="162"/>
    </location>
</feature>
<protein>
    <recommendedName>
        <fullName evidence="6">Glucose-6-phosphate dehydrogenase NAD-binding domain-containing protein</fullName>
    </recommendedName>
</protein>
<accession>A0A382JM68</accession>
<name>A0A382JM68_9ZZZZ</name>
<dbReference type="SUPFAM" id="SSF51735">
    <property type="entry name" value="NAD(P)-binding Rossmann-fold domains"/>
    <property type="match status" value="1"/>
</dbReference>
<dbReference type="GO" id="GO:0004345">
    <property type="term" value="F:glucose-6-phosphate dehydrogenase activity"/>
    <property type="evidence" value="ECO:0007669"/>
    <property type="project" value="TreeGrafter"/>
</dbReference>
<dbReference type="PANTHER" id="PTHR23429:SF0">
    <property type="entry name" value="GLUCOSE-6-PHOSPHATE 1-DEHYDROGENASE"/>
    <property type="match status" value="1"/>
</dbReference>
<dbReference type="InterPro" id="IPR036291">
    <property type="entry name" value="NAD(P)-bd_dom_sf"/>
</dbReference>
<evidence type="ECO:0000256" key="2">
    <source>
        <dbReference type="ARBA" id="ARBA00022526"/>
    </source>
</evidence>
<dbReference type="EMBL" id="UINC01075049">
    <property type="protein sequence ID" value="SVC12858.1"/>
    <property type="molecule type" value="Genomic_DNA"/>
</dbReference>
<proteinExistence type="predicted"/>
<sequence>MSGKESKIIDIHAGLRDVDTEQRAGSCVMVIFGGAGDLTRRKIIPAMYNAMQEGLTPEGFTIIGAGRGEMSHDQYRHVMEGSIREFTPYHEVKEDTLHRFLSGLYFVGGEFDDPAMYMALELLIKTCEQDGTGCDNRIYYLSTPPGAFSPVIRQLDAHDMAKIYGPHH</sequence>
<comment type="pathway">
    <text evidence="1">Carbohydrate degradation; pentose phosphate pathway; D-ribulose 5-phosphate from D-glucose 6-phosphate (oxidative stage): step 1/3.</text>
</comment>
<dbReference type="InterPro" id="IPR022674">
    <property type="entry name" value="G6P_DH_NAD-bd"/>
</dbReference>
<dbReference type="InterPro" id="IPR001282">
    <property type="entry name" value="G6P_DH"/>
</dbReference>